<dbReference type="AlphaFoldDB" id="A0A2P5E1M6"/>
<evidence type="ECO:0000313" key="2">
    <source>
        <dbReference type="Proteomes" id="UP000237105"/>
    </source>
</evidence>
<gene>
    <name evidence="1" type="ORF">PanWU01x14_011840</name>
</gene>
<dbReference type="GO" id="GO:0004535">
    <property type="term" value="F:poly(A)-specific ribonuclease activity"/>
    <property type="evidence" value="ECO:0007669"/>
    <property type="project" value="InterPro"/>
</dbReference>
<keyword evidence="2" id="KW-1185">Reference proteome</keyword>
<dbReference type="GO" id="GO:0030014">
    <property type="term" value="C:CCR4-NOT complex"/>
    <property type="evidence" value="ECO:0007669"/>
    <property type="project" value="InterPro"/>
</dbReference>
<dbReference type="InterPro" id="IPR036397">
    <property type="entry name" value="RNaseH_sf"/>
</dbReference>
<dbReference type="GO" id="GO:0003676">
    <property type="term" value="F:nucleic acid binding"/>
    <property type="evidence" value="ECO:0007669"/>
    <property type="project" value="InterPro"/>
</dbReference>
<dbReference type="STRING" id="3476.A0A2P5E1M6"/>
<dbReference type="EMBL" id="JXTB01000004">
    <property type="protein sequence ID" value="PON79449.1"/>
    <property type="molecule type" value="Genomic_DNA"/>
</dbReference>
<dbReference type="OrthoDB" id="933372at2759"/>
<comment type="caution">
    <text evidence="1">The sequence shown here is derived from an EMBL/GenBank/DDBJ whole genome shotgun (WGS) entry which is preliminary data.</text>
</comment>
<evidence type="ECO:0000313" key="1">
    <source>
        <dbReference type="EMBL" id="PON79449.1"/>
    </source>
</evidence>
<dbReference type="SUPFAM" id="SSF53098">
    <property type="entry name" value="Ribonuclease H-like"/>
    <property type="match status" value="1"/>
</dbReference>
<dbReference type="InterPro" id="IPR012337">
    <property type="entry name" value="RNaseH-like_sf"/>
</dbReference>
<organism evidence="1 2">
    <name type="scientific">Parasponia andersonii</name>
    <name type="common">Sponia andersonii</name>
    <dbReference type="NCBI Taxonomy" id="3476"/>
    <lineage>
        <taxon>Eukaryota</taxon>
        <taxon>Viridiplantae</taxon>
        <taxon>Streptophyta</taxon>
        <taxon>Embryophyta</taxon>
        <taxon>Tracheophyta</taxon>
        <taxon>Spermatophyta</taxon>
        <taxon>Magnoliopsida</taxon>
        <taxon>eudicotyledons</taxon>
        <taxon>Gunneridae</taxon>
        <taxon>Pentapetalae</taxon>
        <taxon>rosids</taxon>
        <taxon>fabids</taxon>
        <taxon>Rosales</taxon>
        <taxon>Cannabaceae</taxon>
        <taxon>Parasponia</taxon>
    </lineage>
</organism>
<protein>
    <submittedName>
        <fullName evidence="1">Ribonuclease</fullName>
    </submittedName>
</protein>
<sequence>MRKEIFPLVGLKTTVFGNSLSSSSKRASEKGVKASRFGELFTSSGVVMNDEVHCITFHGGMDLGYLLKILTGKCLPGTRAGFSELLQIYFPNLYNMKQLMSFGNGLYGGLKKLVETLGVQRIGTSHQAGSDSLLTSCTFMKLKGVLAIPTEKQAGVVFGPGEEG</sequence>
<dbReference type="Proteomes" id="UP000237105">
    <property type="component" value="Unassembled WGS sequence"/>
</dbReference>
<dbReference type="InterPro" id="IPR039637">
    <property type="entry name" value="CNOT7/CNOT8/Pop2"/>
</dbReference>
<proteinExistence type="predicted"/>
<name>A0A2P5E1M6_PARAD</name>
<dbReference type="Gene3D" id="3.30.420.10">
    <property type="entry name" value="Ribonuclease H-like superfamily/Ribonuclease H"/>
    <property type="match status" value="1"/>
</dbReference>
<reference evidence="2" key="1">
    <citation type="submission" date="2016-06" db="EMBL/GenBank/DDBJ databases">
        <title>Parallel loss of symbiosis genes in relatives of nitrogen-fixing non-legume Parasponia.</title>
        <authorList>
            <person name="Van Velzen R."/>
            <person name="Holmer R."/>
            <person name="Bu F."/>
            <person name="Rutten L."/>
            <person name="Van Zeijl A."/>
            <person name="Liu W."/>
            <person name="Santuari L."/>
            <person name="Cao Q."/>
            <person name="Sharma T."/>
            <person name="Shen D."/>
            <person name="Roswanjaya Y."/>
            <person name="Wardhani T."/>
            <person name="Kalhor M.S."/>
            <person name="Jansen J."/>
            <person name="Van den Hoogen J."/>
            <person name="Gungor B."/>
            <person name="Hartog M."/>
            <person name="Hontelez J."/>
            <person name="Verver J."/>
            <person name="Yang W.-C."/>
            <person name="Schijlen E."/>
            <person name="Repin R."/>
            <person name="Schilthuizen M."/>
            <person name="Schranz E."/>
            <person name="Heidstra R."/>
            <person name="Miyata K."/>
            <person name="Fedorova E."/>
            <person name="Kohlen W."/>
            <person name="Bisseling T."/>
            <person name="Smit S."/>
            <person name="Geurts R."/>
        </authorList>
    </citation>
    <scope>NUCLEOTIDE SEQUENCE [LARGE SCALE GENOMIC DNA]</scope>
    <source>
        <strain evidence="2">cv. WU1-14</strain>
    </source>
</reference>
<dbReference type="PANTHER" id="PTHR10797">
    <property type="entry name" value="CCR4-NOT TRANSCRIPTION COMPLEX SUBUNIT"/>
    <property type="match status" value="1"/>
</dbReference>
<accession>A0A2P5E1M6</accession>